<feature type="transmembrane region" description="Helical" evidence="2">
    <location>
        <begin position="12"/>
        <end position="33"/>
    </location>
</feature>
<organism evidence="3 4">
    <name type="scientific">Mycena alexandri</name>
    <dbReference type="NCBI Taxonomy" id="1745969"/>
    <lineage>
        <taxon>Eukaryota</taxon>
        <taxon>Fungi</taxon>
        <taxon>Dikarya</taxon>
        <taxon>Basidiomycota</taxon>
        <taxon>Agaricomycotina</taxon>
        <taxon>Agaricomycetes</taxon>
        <taxon>Agaricomycetidae</taxon>
        <taxon>Agaricales</taxon>
        <taxon>Marasmiineae</taxon>
        <taxon>Mycenaceae</taxon>
        <taxon>Mycena</taxon>
    </lineage>
</organism>
<comment type="caution">
    <text evidence="3">The sequence shown here is derived from an EMBL/GenBank/DDBJ whole genome shotgun (WGS) entry which is preliminary data.</text>
</comment>
<keyword evidence="2" id="KW-0472">Membrane</keyword>
<feature type="compositionally biased region" description="Low complexity" evidence="1">
    <location>
        <begin position="128"/>
        <end position="138"/>
    </location>
</feature>
<protein>
    <submittedName>
        <fullName evidence="3">Uncharacterized protein</fullName>
    </submittedName>
</protein>
<feature type="region of interest" description="Disordered" evidence="1">
    <location>
        <begin position="123"/>
        <end position="167"/>
    </location>
</feature>
<keyword evidence="2" id="KW-1133">Transmembrane helix</keyword>
<accession>A0AAD6S0S7</accession>
<dbReference type="Proteomes" id="UP001218188">
    <property type="component" value="Unassembled WGS sequence"/>
</dbReference>
<reference evidence="3" key="1">
    <citation type="submission" date="2023-03" db="EMBL/GenBank/DDBJ databases">
        <title>Massive genome expansion in bonnet fungi (Mycena s.s.) driven by repeated elements and novel gene families across ecological guilds.</title>
        <authorList>
            <consortium name="Lawrence Berkeley National Laboratory"/>
            <person name="Harder C.B."/>
            <person name="Miyauchi S."/>
            <person name="Viragh M."/>
            <person name="Kuo A."/>
            <person name="Thoen E."/>
            <person name="Andreopoulos B."/>
            <person name="Lu D."/>
            <person name="Skrede I."/>
            <person name="Drula E."/>
            <person name="Henrissat B."/>
            <person name="Morin E."/>
            <person name="Kohler A."/>
            <person name="Barry K."/>
            <person name="LaButti K."/>
            <person name="Morin E."/>
            <person name="Salamov A."/>
            <person name="Lipzen A."/>
            <person name="Mereny Z."/>
            <person name="Hegedus B."/>
            <person name="Baldrian P."/>
            <person name="Stursova M."/>
            <person name="Weitz H."/>
            <person name="Taylor A."/>
            <person name="Grigoriev I.V."/>
            <person name="Nagy L.G."/>
            <person name="Martin F."/>
            <person name="Kauserud H."/>
        </authorList>
    </citation>
    <scope>NUCLEOTIDE SEQUENCE</scope>
    <source>
        <strain evidence="3">CBHHK200</strain>
    </source>
</reference>
<dbReference type="AlphaFoldDB" id="A0AAD6S0S7"/>
<evidence type="ECO:0000313" key="4">
    <source>
        <dbReference type="Proteomes" id="UP001218188"/>
    </source>
</evidence>
<keyword evidence="2" id="KW-0812">Transmembrane</keyword>
<evidence type="ECO:0000256" key="1">
    <source>
        <dbReference type="SAM" id="MobiDB-lite"/>
    </source>
</evidence>
<keyword evidence="4" id="KW-1185">Reference proteome</keyword>
<name>A0AAD6S0S7_9AGAR</name>
<evidence type="ECO:0000313" key="3">
    <source>
        <dbReference type="EMBL" id="KAJ7018719.1"/>
    </source>
</evidence>
<sequence>MSPSRLNPQTVIEWFFVVIAVILIACLILRKILGSRTSSVREMAEDTHPHLSFVHPSYAYSYAYPGIPDIHLPYPLPGHSRTRPATRTTRAADIDAGGRRANDDMELGLGDKDMLPAYDGLGRPPKYAAAAPEAETAASGDEHVIEAPAAPPAELPETTSAHAGNSG</sequence>
<dbReference type="EMBL" id="JARJCM010000326">
    <property type="protein sequence ID" value="KAJ7018719.1"/>
    <property type="molecule type" value="Genomic_DNA"/>
</dbReference>
<feature type="compositionally biased region" description="Polar residues" evidence="1">
    <location>
        <begin position="158"/>
        <end position="167"/>
    </location>
</feature>
<proteinExistence type="predicted"/>
<evidence type="ECO:0000256" key="2">
    <source>
        <dbReference type="SAM" id="Phobius"/>
    </source>
</evidence>
<dbReference type="PROSITE" id="PS51257">
    <property type="entry name" value="PROKAR_LIPOPROTEIN"/>
    <property type="match status" value="1"/>
</dbReference>
<gene>
    <name evidence="3" type="ORF">C8F04DRAFT_1150472</name>
</gene>